<dbReference type="InterPro" id="IPR045090">
    <property type="entry name" value="Pept_M3A_M3B"/>
</dbReference>
<name>A0A0U5H2W4_9EURY</name>
<dbReference type="InterPro" id="IPR042088">
    <property type="entry name" value="OligoPept_F_C"/>
</dbReference>
<dbReference type="GO" id="GO:0004222">
    <property type="term" value="F:metalloendopeptidase activity"/>
    <property type="evidence" value="ECO:0007669"/>
    <property type="project" value="InterPro"/>
</dbReference>
<evidence type="ECO:0000256" key="2">
    <source>
        <dbReference type="ARBA" id="ARBA00022670"/>
    </source>
</evidence>
<dbReference type="NCBIfam" id="TIGR00181">
    <property type="entry name" value="pepF"/>
    <property type="match status" value="1"/>
</dbReference>
<dbReference type="GO" id="GO:0046872">
    <property type="term" value="F:metal ion binding"/>
    <property type="evidence" value="ECO:0007669"/>
    <property type="project" value="UniProtKB-KW"/>
</dbReference>
<evidence type="ECO:0000256" key="5">
    <source>
        <dbReference type="ARBA" id="ARBA00022833"/>
    </source>
</evidence>
<evidence type="ECO:0000256" key="3">
    <source>
        <dbReference type="ARBA" id="ARBA00022723"/>
    </source>
</evidence>
<organism evidence="9 10">
    <name type="scientific">Halobacterium hubeiense</name>
    <dbReference type="NCBI Taxonomy" id="1407499"/>
    <lineage>
        <taxon>Archaea</taxon>
        <taxon>Methanobacteriati</taxon>
        <taxon>Methanobacteriota</taxon>
        <taxon>Stenosarchaea group</taxon>
        <taxon>Halobacteria</taxon>
        <taxon>Halobacteriales</taxon>
        <taxon>Halobacteriaceae</taxon>
        <taxon>Halobacterium</taxon>
    </lineage>
</organism>
<dbReference type="GO" id="GO:0006518">
    <property type="term" value="P:peptide metabolic process"/>
    <property type="evidence" value="ECO:0007669"/>
    <property type="project" value="TreeGrafter"/>
</dbReference>
<gene>
    <name evidence="9" type="primary">pepF</name>
    <name evidence="9" type="ORF">HHUB_3307</name>
</gene>
<feature type="domain" description="Oligopeptidase F N-terminal" evidence="8">
    <location>
        <begin position="114"/>
        <end position="183"/>
    </location>
</feature>
<evidence type="ECO:0000313" key="10">
    <source>
        <dbReference type="Proteomes" id="UP000066737"/>
    </source>
</evidence>
<evidence type="ECO:0000256" key="1">
    <source>
        <dbReference type="ARBA" id="ARBA00001947"/>
    </source>
</evidence>
<feature type="domain" description="Peptidase M3A/M3B catalytic" evidence="7">
    <location>
        <begin position="204"/>
        <end position="582"/>
    </location>
</feature>
<evidence type="ECO:0000256" key="4">
    <source>
        <dbReference type="ARBA" id="ARBA00022801"/>
    </source>
</evidence>
<dbReference type="InterPro" id="IPR013647">
    <property type="entry name" value="OligopepF_N_dom"/>
</dbReference>
<dbReference type="EC" id="3.4.24.-" evidence="9"/>
<reference evidence="10" key="1">
    <citation type="journal article" date="2016" name="Environ. Microbiol.">
        <title>The complete genome of a viable archaeum isolated from 123-million-year-old rock salt.</title>
        <authorList>
            <person name="Jaakkola S.T."/>
            <person name="Pfeiffer F."/>
            <person name="Ravantti J.J."/>
            <person name="Guo Q."/>
            <person name="Liu Y."/>
            <person name="Chen X."/>
            <person name="Ma H."/>
            <person name="Yang C."/>
            <person name="Oksanen H.M."/>
            <person name="Bamford D.H."/>
        </authorList>
    </citation>
    <scope>NUCLEOTIDE SEQUENCE</scope>
    <source>
        <strain evidence="10">JI20-1</strain>
    </source>
</reference>
<dbReference type="OrthoDB" id="275607at2157"/>
<comment type="cofactor">
    <cofactor evidence="1">
        <name>Zn(2+)</name>
        <dbReference type="ChEBI" id="CHEBI:29105"/>
    </cofactor>
</comment>
<dbReference type="Gene3D" id="1.10.1370.20">
    <property type="entry name" value="Oligoendopeptidase f, C-terminal domain"/>
    <property type="match status" value="1"/>
</dbReference>
<dbReference type="Proteomes" id="UP000066737">
    <property type="component" value="Chromosome I"/>
</dbReference>
<keyword evidence="6" id="KW-0482">Metalloprotease</keyword>
<evidence type="ECO:0000259" key="8">
    <source>
        <dbReference type="Pfam" id="PF08439"/>
    </source>
</evidence>
<dbReference type="GO" id="GO:0006508">
    <property type="term" value="P:proteolysis"/>
    <property type="evidence" value="ECO:0007669"/>
    <property type="project" value="UniProtKB-KW"/>
</dbReference>
<keyword evidence="3" id="KW-0479">Metal-binding</keyword>
<evidence type="ECO:0000259" key="7">
    <source>
        <dbReference type="Pfam" id="PF01432"/>
    </source>
</evidence>
<dbReference type="RefSeq" id="WP_059057660.1">
    <property type="nucleotide sequence ID" value="NZ_CEML01000001.1"/>
</dbReference>
<dbReference type="AlphaFoldDB" id="A0A0U5H2W4"/>
<keyword evidence="4 9" id="KW-0378">Hydrolase</keyword>
<protein>
    <submittedName>
        <fullName evidence="9">Oligoendopeptidase PepF</fullName>
        <ecNumber evidence="9">3.4.24.-</ecNumber>
    </submittedName>
</protein>
<dbReference type="Pfam" id="PF01432">
    <property type="entry name" value="Peptidase_M3"/>
    <property type="match status" value="1"/>
</dbReference>
<dbReference type="GeneID" id="91107984"/>
<dbReference type="InterPro" id="IPR004438">
    <property type="entry name" value="Peptidase_M3B"/>
</dbReference>
<keyword evidence="10" id="KW-1185">Reference proteome</keyword>
<dbReference type="PANTHER" id="PTHR11804:SF84">
    <property type="entry name" value="SACCHAROLYSIN"/>
    <property type="match status" value="1"/>
</dbReference>
<evidence type="ECO:0000256" key="6">
    <source>
        <dbReference type="ARBA" id="ARBA00023049"/>
    </source>
</evidence>
<proteinExistence type="predicted"/>
<keyword evidence="2" id="KW-0645">Protease</keyword>
<accession>A0A0U5H2W4</accession>
<dbReference type="Pfam" id="PF08439">
    <property type="entry name" value="Peptidase_M3_N"/>
    <property type="match status" value="1"/>
</dbReference>
<dbReference type="Gene3D" id="1.20.140.70">
    <property type="entry name" value="Oligopeptidase f, N-terminal domain"/>
    <property type="match status" value="1"/>
</dbReference>
<dbReference type="STRING" id="1407499.HHUB_3307"/>
<dbReference type="SUPFAM" id="SSF55486">
    <property type="entry name" value="Metalloproteases ('zincins'), catalytic domain"/>
    <property type="match status" value="1"/>
</dbReference>
<sequence length="596" mass="68521">MSSVPERSELDERHTWDLESIYASDDDWEAAYEDVASRLDELEAYEGRLTESGETLLEALQLRDDIHREAEQVSAYARMRSDEDTRDQQYQALRARASSLMADVSSATSFFGPELQDCTREELQELVEEEPELATYEHYFDDVLRMKPHTRSAEVEELLSDLGDVLGAPSDAYSMLTDADLEFPTVEDPDGEAVEISQANFTKLLKEPDREFRQTVHESFFETIGDVRNTIGATMKNQVKKDVKLAEARNYDTAREAALDGANIPTEVYDNLVETVDDNLDKLHRHVDLKREALDVDEVQMWDLYMPIVDSESPEVTYEEAKEHVVEAVAPLGEDYQNRVAEGLESRWVDVYENRGKRSGAYSGGTYDTQPFILMNYQDDISSMFTLAHELGHSLHSQYTSEQQPYVYSDYEIFVAEVASTVNEALLVNHLLDTVEDDHFRKHILNEYLERFRSTLYRQTLFADVEHRLHSLAEEGEALTPDRVDEVYGERKEAYYANAVVDDHIRREWMRIPHFYYNFYVFQYSTGISAAVALVQDILDEGQPAADRYLDFLKRGSSEYPLELLRAAGVDMSTSEPIERALDVYDERLEQAEELV</sequence>
<dbReference type="Gene3D" id="1.10.287.830">
    <property type="entry name" value="putative peptidase helix hairpin domain like"/>
    <property type="match status" value="1"/>
</dbReference>
<dbReference type="InterPro" id="IPR001567">
    <property type="entry name" value="Pept_M3A_M3B_dom"/>
</dbReference>
<keyword evidence="5" id="KW-0862">Zinc</keyword>
<dbReference type="CDD" id="cd09608">
    <property type="entry name" value="M3B_PepF"/>
    <property type="match status" value="1"/>
</dbReference>
<dbReference type="EMBL" id="LN831302">
    <property type="protein sequence ID" value="CQH60838.1"/>
    <property type="molecule type" value="Genomic_DNA"/>
</dbReference>
<evidence type="ECO:0000313" key="9">
    <source>
        <dbReference type="EMBL" id="CQH60838.1"/>
    </source>
</evidence>
<dbReference type="PANTHER" id="PTHR11804">
    <property type="entry name" value="PROTEASE M3 THIMET OLIGOPEPTIDASE-RELATED"/>
    <property type="match status" value="1"/>
</dbReference>
<dbReference type="KEGG" id="hhb:Hhub_3307"/>